<dbReference type="STRING" id="8840.ENSAPLP00000017407"/>
<comment type="subcellular location">
    <subcellularLocation>
        <location evidence="1">Cytoplasm</location>
    </subcellularLocation>
</comment>
<feature type="domain" description="Nanos-type" evidence="10">
    <location>
        <begin position="62"/>
        <end position="116"/>
    </location>
</feature>
<feature type="region of interest" description="Disordered" evidence="9">
    <location>
        <begin position="112"/>
        <end position="138"/>
    </location>
</feature>
<dbReference type="GO" id="GO:0008270">
    <property type="term" value="F:zinc ion binding"/>
    <property type="evidence" value="ECO:0007669"/>
    <property type="project" value="UniProtKB-KW"/>
</dbReference>
<reference evidence="11" key="3">
    <citation type="submission" date="2025-09" db="UniProtKB">
        <authorList>
            <consortium name="Ensembl"/>
        </authorList>
    </citation>
    <scope>IDENTIFICATION</scope>
</reference>
<dbReference type="InterPro" id="IPR008705">
    <property type="entry name" value="Nanos/Xcar2"/>
</dbReference>
<dbReference type="InterPro" id="IPR038129">
    <property type="entry name" value="Nanos_sf"/>
</dbReference>
<keyword evidence="5" id="KW-0862">Zinc</keyword>
<keyword evidence="2" id="KW-0963">Cytoplasm</keyword>
<evidence type="ECO:0000256" key="6">
    <source>
        <dbReference type="ARBA" id="ARBA00022845"/>
    </source>
</evidence>
<comment type="similarity">
    <text evidence="8">Belongs to the nanos family.</text>
</comment>
<dbReference type="AlphaFoldDB" id="A0A493SV15"/>
<evidence type="ECO:0000256" key="4">
    <source>
        <dbReference type="ARBA" id="ARBA00022771"/>
    </source>
</evidence>
<name>A0A493SV15_ANAPP</name>
<dbReference type="GeneTree" id="ENSGT00950000183135"/>
<evidence type="ECO:0000256" key="1">
    <source>
        <dbReference type="ARBA" id="ARBA00004496"/>
    </source>
</evidence>
<evidence type="ECO:0000313" key="11">
    <source>
        <dbReference type="Ensembl" id="ENSAPLP00000017407.1"/>
    </source>
</evidence>
<accession>A0A493SV15</accession>
<dbReference type="PANTHER" id="PTHR12887">
    <property type="entry name" value="NANOS PROTEIN"/>
    <property type="match status" value="1"/>
</dbReference>
<evidence type="ECO:0000256" key="9">
    <source>
        <dbReference type="SAM" id="MobiDB-lite"/>
    </source>
</evidence>
<evidence type="ECO:0000256" key="7">
    <source>
        <dbReference type="ARBA" id="ARBA00022884"/>
    </source>
</evidence>
<keyword evidence="12" id="KW-1185">Reference proteome</keyword>
<evidence type="ECO:0000256" key="3">
    <source>
        <dbReference type="ARBA" id="ARBA00022723"/>
    </source>
</evidence>
<dbReference type="Pfam" id="PF05741">
    <property type="entry name" value="zf-nanos"/>
    <property type="match status" value="1"/>
</dbReference>
<organism evidence="11 12">
    <name type="scientific">Anas platyrhynchos platyrhynchos</name>
    <name type="common">Northern mallard</name>
    <dbReference type="NCBI Taxonomy" id="8840"/>
    <lineage>
        <taxon>Eukaryota</taxon>
        <taxon>Metazoa</taxon>
        <taxon>Chordata</taxon>
        <taxon>Craniata</taxon>
        <taxon>Vertebrata</taxon>
        <taxon>Euteleostomi</taxon>
        <taxon>Archelosauria</taxon>
        <taxon>Archosauria</taxon>
        <taxon>Dinosauria</taxon>
        <taxon>Saurischia</taxon>
        <taxon>Theropoda</taxon>
        <taxon>Coelurosauria</taxon>
        <taxon>Aves</taxon>
        <taxon>Neognathae</taxon>
        <taxon>Galloanserae</taxon>
        <taxon>Anseriformes</taxon>
        <taxon>Anatidae</taxon>
        <taxon>Anatinae</taxon>
        <taxon>Anas</taxon>
    </lineage>
</organism>
<protein>
    <recommendedName>
        <fullName evidence="10">Nanos-type domain-containing protein</fullName>
    </recommendedName>
</protein>
<evidence type="ECO:0000256" key="5">
    <source>
        <dbReference type="ARBA" id="ARBA00022833"/>
    </source>
</evidence>
<dbReference type="Proteomes" id="UP000016666">
    <property type="component" value="Unassembled WGS sequence"/>
</dbReference>
<dbReference type="Gene3D" id="4.10.60.30">
    <property type="entry name" value="Nanos, RNA-binding domain"/>
    <property type="match status" value="1"/>
</dbReference>
<evidence type="ECO:0000256" key="8">
    <source>
        <dbReference type="PROSITE-ProRule" id="PRU00855"/>
    </source>
</evidence>
<dbReference type="GO" id="GO:0005737">
    <property type="term" value="C:cytoplasm"/>
    <property type="evidence" value="ECO:0007669"/>
    <property type="project" value="UniProtKB-SubCell"/>
</dbReference>
<dbReference type="InterPro" id="IPR024161">
    <property type="entry name" value="Znf_nanos-typ"/>
</dbReference>
<dbReference type="PROSITE" id="PS51522">
    <property type="entry name" value="ZF_NANOS"/>
    <property type="match status" value="1"/>
</dbReference>
<evidence type="ECO:0000313" key="12">
    <source>
        <dbReference type="Proteomes" id="UP000016666"/>
    </source>
</evidence>
<keyword evidence="4 8" id="KW-0863">Zinc-finger</keyword>
<dbReference type="OMA" id="GPPKMEA"/>
<feature type="compositionally biased region" description="Pro residues" evidence="9">
    <location>
        <begin position="31"/>
        <end position="51"/>
    </location>
</feature>
<evidence type="ECO:0000259" key="10">
    <source>
        <dbReference type="PROSITE" id="PS51522"/>
    </source>
</evidence>
<reference evidence="12" key="1">
    <citation type="submission" date="2017-10" db="EMBL/GenBank/DDBJ databases">
        <title>A new Pekin duck reference genome.</title>
        <authorList>
            <person name="Hou Z.-C."/>
            <person name="Zhou Z.-K."/>
            <person name="Zhu F."/>
            <person name="Hou S.-S."/>
        </authorList>
    </citation>
    <scope>NUCLEOTIDE SEQUENCE [LARGE SCALE GENOMIC DNA]</scope>
</reference>
<sequence length="138" mass="15286">MGTRPRFEPWRDYLGVPMVPPADPGVSPMGPTKPPRVPTMPPRVPMVPPRVPTGAQRRGLGGCSFCRHNRESRRVHLSHELRGPDGAVSCPVLRRYVCPLCGATGDTAHTLRHCPQNPQPGPAPRRGRRNAVGRRLWR</sequence>
<proteinExistence type="inferred from homology"/>
<keyword evidence="7 8" id="KW-0694">RNA-binding</keyword>
<dbReference type="GO" id="GO:0006417">
    <property type="term" value="P:regulation of translation"/>
    <property type="evidence" value="ECO:0007669"/>
    <property type="project" value="UniProtKB-UniRule"/>
</dbReference>
<keyword evidence="6 8" id="KW-0810">Translation regulation</keyword>
<dbReference type="GO" id="GO:0003723">
    <property type="term" value="F:RNA binding"/>
    <property type="evidence" value="ECO:0007669"/>
    <property type="project" value="UniProtKB-UniRule"/>
</dbReference>
<evidence type="ECO:0000256" key="2">
    <source>
        <dbReference type="ARBA" id="ARBA00022490"/>
    </source>
</evidence>
<dbReference type="Ensembl" id="ENSAPLT00000044761.1">
    <property type="protein sequence ID" value="ENSAPLP00000017407.1"/>
    <property type="gene ID" value="ENSAPLG00000028012.1"/>
</dbReference>
<reference evidence="11" key="2">
    <citation type="submission" date="2025-08" db="UniProtKB">
        <authorList>
            <consortium name="Ensembl"/>
        </authorList>
    </citation>
    <scope>IDENTIFICATION</scope>
</reference>
<feature type="compositionally biased region" description="Basic residues" evidence="9">
    <location>
        <begin position="125"/>
        <end position="138"/>
    </location>
</feature>
<feature type="region of interest" description="Disordered" evidence="9">
    <location>
        <begin position="29"/>
        <end position="61"/>
    </location>
</feature>
<keyword evidence="3" id="KW-0479">Metal-binding</keyword>